<feature type="chain" id="PRO_5032568942" description="Delta carbonic anhydrase" evidence="1">
    <location>
        <begin position="26"/>
        <end position="373"/>
    </location>
</feature>
<keyword evidence="1" id="KW-0732">Signal</keyword>
<dbReference type="Proteomes" id="UP000660262">
    <property type="component" value="Unassembled WGS sequence"/>
</dbReference>
<gene>
    <name evidence="2" type="ORF">PPROV_000321100</name>
</gene>
<evidence type="ECO:0000313" key="2">
    <source>
        <dbReference type="EMBL" id="GHP04457.1"/>
    </source>
</evidence>
<dbReference type="OrthoDB" id="436883at2759"/>
<evidence type="ECO:0000313" key="3">
    <source>
        <dbReference type="Proteomes" id="UP000660262"/>
    </source>
</evidence>
<reference evidence="2" key="1">
    <citation type="submission" date="2020-10" db="EMBL/GenBank/DDBJ databases">
        <title>Unveiling of a novel bifunctional photoreceptor, Dualchrome1, isolated from a cosmopolitan green alga.</title>
        <authorList>
            <person name="Suzuki S."/>
            <person name="Kawachi M."/>
        </authorList>
    </citation>
    <scope>NUCLEOTIDE SEQUENCE</scope>
    <source>
        <strain evidence="2">NIES 2893</strain>
    </source>
</reference>
<dbReference type="Pfam" id="PF10563">
    <property type="entry name" value="CA_like"/>
    <property type="match status" value="1"/>
</dbReference>
<dbReference type="InterPro" id="IPR018883">
    <property type="entry name" value="Delta_CA"/>
</dbReference>
<comment type="caution">
    <text evidence="2">The sequence shown here is derived from an EMBL/GenBank/DDBJ whole genome shotgun (WGS) entry which is preliminary data.</text>
</comment>
<accession>A0A830HHC5</accession>
<sequence length="373" mass="41262">MATTMTTTMMLMLLALSSHLLSVSAEEPKAAVSVEEGLGIDVMAAPPSGDGGDAVIEEEGEDGNMITLVGQKDNPCVGKKPLHGPEEGDEYFKNVQCIEAGVKQALEQAGANVTKGYNGEFDAGDRVPIVTSYKEAGLCPVNVHWHLGAEHLSVGQFDENGTGPTTTRRRRRSRSMLAYDDENVRLGFQCNYYNATDEKFTKPFDWKHCEGMQVGQTYEVHWPHSAAGMCGTEWQMQTPFYDGVFCKSGIISLDPLNTFQKIGVQAQVYTIVNDETYYNDNLLNGWIEYPDMDVAKYTGSTTGTTRSNEICSRFTPITWQVDRKCHMVSASSMDKLCEEMKAQKADMSDDLHAHGARELVADQFAADNHQRLH</sequence>
<evidence type="ECO:0000256" key="1">
    <source>
        <dbReference type="SAM" id="SignalP"/>
    </source>
</evidence>
<proteinExistence type="predicted"/>
<protein>
    <recommendedName>
        <fullName evidence="4">Delta carbonic anhydrase</fullName>
    </recommendedName>
</protein>
<dbReference type="AlphaFoldDB" id="A0A830HHC5"/>
<evidence type="ECO:0008006" key="4">
    <source>
        <dbReference type="Google" id="ProtNLM"/>
    </source>
</evidence>
<feature type="signal peptide" evidence="1">
    <location>
        <begin position="1"/>
        <end position="25"/>
    </location>
</feature>
<dbReference type="EMBL" id="BNJQ01000007">
    <property type="protein sequence ID" value="GHP04457.1"/>
    <property type="molecule type" value="Genomic_DNA"/>
</dbReference>
<keyword evidence="3" id="KW-1185">Reference proteome</keyword>
<name>A0A830HHC5_9CHLO</name>
<organism evidence="2 3">
    <name type="scientific">Pycnococcus provasolii</name>
    <dbReference type="NCBI Taxonomy" id="41880"/>
    <lineage>
        <taxon>Eukaryota</taxon>
        <taxon>Viridiplantae</taxon>
        <taxon>Chlorophyta</taxon>
        <taxon>Pseudoscourfieldiophyceae</taxon>
        <taxon>Pseudoscourfieldiales</taxon>
        <taxon>Pycnococcaceae</taxon>
        <taxon>Pycnococcus</taxon>
    </lineage>
</organism>